<feature type="region of interest" description="Disordered" evidence="1">
    <location>
        <begin position="45"/>
        <end position="66"/>
    </location>
</feature>
<dbReference type="InParanoid" id="A0A2H3DMV4"/>
<accession>A0A2H3DMV4</accession>
<gene>
    <name evidence="2" type="ORF">ARMGADRAFT_1027595</name>
</gene>
<dbReference type="AlphaFoldDB" id="A0A2H3DMV4"/>
<keyword evidence="3" id="KW-1185">Reference proteome</keyword>
<dbReference type="OrthoDB" id="3063851at2759"/>
<protein>
    <submittedName>
        <fullName evidence="2">Uncharacterized protein</fullName>
    </submittedName>
</protein>
<name>A0A2H3DMV4_ARMGA</name>
<reference evidence="3" key="1">
    <citation type="journal article" date="2017" name="Nat. Ecol. Evol.">
        <title>Genome expansion and lineage-specific genetic innovations in the forest pathogenic fungi Armillaria.</title>
        <authorList>
            <person name="Sipos G."/>
            <person name="Prasanna A.N."/>
            <person name="Walter M.C."/>
            <person name="O'Connor E."/>
            <person name="Balint B."/>
            <person name="Krizsan K."/>
            <person name="Kiss B."/>
            <person name="Hess J."/>
            <person name="Varga T."/>
            <person name="Slot J."/>
            <person name="Riley R."/>
            <person name="Boka B."/>
            <person name="Rigling D."/>
            <person name="Barry K."/>
            <person name="Lee J."/>
            <person name="Mihaltcheva S."/>
            <person name="LaButti K."/>
            <person name="Lipzen A."/>
            <person name="Waldron R."/>
            <person name="Moloney N.M."/>
            <person name="Sperisen C."/>
            <person name="Kredics L."/>
            <person name="Vagvoelgyi C."/>
            <person name="Patrignani A."/>
            <person name="Fitzpatrick D."/>
            <person name="Nagy I."/>
            <person name="Doyle S."/>
            <person name="Anderson J.B."/>
            <person name="Grigoriev I.V."/>
            <person name="Gueldener U."/>
            <person name="Muensterkoetter M."/>
            <person name="Nagy L.G."/>
        </authorList>
    </citation>
    <scope>NUCLEOTIDE SEQUENCE [LARGE SCALE GENOMIC DNA]</scope>
    <source>
        <strain evidence="3">Ar21-2</strain>
    </source>
</reference>
<organism evidence="2 3">
    <name type="scientific">Armillaria gallica</name>
    <name type="common">Bulbous honey fungus</name>
    <name type="synonym">Armillaria bulbosa</name>
    <dbReference type="NCBI Taxonomy" id="47427"/>
    <lineage>
        <taxon>Eukaryota</taxon>
        <taxon>Fungi</taxon>
        <taxon>Dikarya</taxon>
        <taxon>Basidiomycota</taxon>
        <taxon>Agaricomycotina</taxon>
        <taxon>Agaricomycetes</taxon>
        <taxon>Agaricomycetidae</taxon>
        <taxon>Agaricales</taxon>
        <taxon>Marasmiineae</taxon>
        <taxon>Physalacriaceae</taxon>
        <taxon>Armillaria</taxon>
    </lineage>
</organism>
<dbReference type="EMBL" id="KZ293650">
    <property type="protein sequence ID" value="PBK96571.1"/>
    <property type="molecule type" value="Genomic_DNA"/>
</dbReference>
<sequence length="200" mass="22470">MGHKVHDMNSLNLCNHVLCDCHCTTFEPPLEDIHQVEIMKELEDKLDDREENSDDEGKSADEPEVRELSELEIFSQMLRNAQEAAKAAKCKTQSNQPKRYFGNTVRSKQRHRKFAKDMAGKGFLSVQDFLKRKAESLPVISIKAKSSLSPVDTVTSAPVLTSPVPEAQMDTDAPLMLVQAEHMSKNDGACKKVEQMLKDL</sequence>
<feature type="compositionally biased region" description="Basic and acidic residues" evidence="1">
    <location>
        <begin position="55"/>
        <end position="66"/>
    </location>
</feature>
<proteinExistence type="predicted"/>
<evidence type="ECO:0000313" key="2">
    <source>
        <dbReference type="EMBL" id="PBK96571.1"/>
    </source>
</evidence>
<evidence type="ECO:0000256" key="1">
    <source>
        <dbReference type="SAM" id="MobiDB-lite"/>
    </source>
</evidence>
<evidence type="ECO:0000313" key="3">
    <source>
        <dbReference type="Proteomes" id="UP000217790"/>
    </source>
</evidence>
<dbReference type="Proteomes" id="UP000217790">
    <property type="component" value="Unassembled WGS sequence"/>
</dbReference>